<evidence type="ECO:0000313" key="3">
    <source>
        <dbReference type="Proteomes" id="UP000202136"/>
    </source>
</evidence>
<evidence type="ECO:0000313" key="1">
    <source>
        <dbReference type="EMBL" id="AFL64895.1"/>
    </source>
</evidence>
<accession>I3XM62</accession>
<proteinExistence type="predicted"/>
<evidence type="ECO:0000313" key="2">
    <source>
        <dbReference type="EMBL" id="AIL25122.1"/>
    </source>
</evidence>
<reference evidence="2" key="2">
    <citation type="submission" date="2014-05" db="EMBL/GenBank/DDBJ databases">
        <authorList>
            <person name="Hou D."/>
            <person name="Liu X."/>
            <person name="Yin F."/>
            <person name="Zhu Z."/>
            <person name="Wang J."/>
            <person name="Zhang L."/>
            <person name="Kou Z."/>
            <person name="Deng F."/>
            <person name="Wang H."/>
            <person name="Hu Z."/>
        </authorList>
    </citation>
    <scope>NUCLEOTIDE SEQUENCE</scope>
    <source>
        <strain evidence="2">CTa</strain>
    </source>
</reference>
<organism evidence="1 3">
    <name type="scientific">Mamestra brassicae nuclear polyhedrosis virus</name>
    <name type="common">MbNPV</name>
    <dbReference type="NCBI Taxonomy" id="78219"/>
    <lineage>
        <taxon>Viruses</taxon>
        <taxon>Viruses incertae sedis</taxon>
        <taxon>Naldaviricetes</taxon>
        <taxon>Lefavirales</taxon>
        <taxon>Baculoviridae</taxon>
        <taxon>Alphabaculovirus</taxon>
        <taxon>Alphabaculovirus mabrassicae</taxon>
    </lineage>
</organism>
<dbReference type="Proteomes" id="UP000202136">
    <property type="component" value="Segment"/>
</dbReference>
<dbReference type="GeneID" id="18558918"/>
<name>I3XM62_NPVMB</name>
<keyword evidence="3" id="KW-1185">Reference proteome</keyword>
<organismHost>
    <name type="scientific">Lepidoptera</name>
    <name type="common">moths &amp; butterflies</name>
    <dbReference type="NCBI Taxonomy" id="7088"/>
</organismHost>
<reference evidence="1 3" key="1">
    <citation type="journal article" date="2013" name="Virus Genes">
        <title>Complete genomic sequences and comparative analysis of Mamestra brassicae nucleopolyhedrovirus isolated in Korea.</title>
        <authorList>
            <person name="Choi J.B."/>
            <person name="Heo W.I."/>
            <person name="Shin T.Y."/>
            <person name="Bae S.M."/>
            <person name="Kim W.J."/>
            <person name="Kim J.I."/>
            <person name="Kwon M."/>
            <person name="Choi J.Y."/>
            <person name="Je Y.H."/>
            <person name="Jin B.R."/>
            <person name="Woo S.D."/>
        </authorList>
    </citation>
    <scope>NUCLEOTIDE SEQUENCE [LARGE SCALE GENOMIC DNA]</scope>
    <source>
        <strain evidence="1 3">K1</strain>
    </source>
</reference>
<dbReference type="RefSeq" id="YP_009011109.1">
    <property type="nucleotide sequence ID" value="NC_023681.1"/>
</dbReference>
<dbReference type="EMBL" id="JQ798165">
    <property type="protein sequence ID" value="AFL64895.1"/>
    <property type="molecule type" value="Genomic_DNA"/>
</dbReference>
<sequence>MNDITEALELAAQFEQLHFYDKAIECNNLATLFLNRIKQRKLNGDVLIMCDLKTLECATNRQKLNKRKDNLLLKKYILIHE</sequence>
<protein>
    <submittedName>
        <fullName evidence="2">Orf44</fullName>
    </submittedName>
</protein>
<dbReference type="KEGG" id="vg:18558918"/>
<dbReference type="EMBL" id="KJ871680">
    <property type="protein sequence ID" value="AIL25122.1"/>
    <property type="molecule type" value="Genomic_DNA"/>
</dbReference>